<dbReference type="VEuPathDB" id="CryptoDB:Vbra_9692"/>
<dbReference type="EMBL" id="CDMY01000582">
    <property type="protein sequence ID" value="CEM24541.1"/>
    <property type="molecule type" value="Genomic_DNA"/>
</dbReference>
<dbReference type="Proteomes" id="UP000041254">
    <property type="component" value="Unassembled WGS sequence"/>
</dbReference>
<evidence type="ECO:0000313" key="2">
    <source>
        <dbReference type="EMBL" id="CEM24541.1"/>
    </source>
</evidence>
<dbReference type="AlphaFoldDB" id="A0A0G4G7E1"/>
<feature type="transmembrane region" description="Helical" evidence="1">
    <location>
        <begin position="145"/>
        <end position="165"/>
    </location>
</feature>
<gene>
    <name evidence="2" type="ORF">Vbra_9692</name>
</gene>
<protein>
    <submittedName>
        <fullName evidence="2">Uncharacterized protein</fullName>
    </submittedName>
</protein>
<reference evidence="2 3" key="1">
    <citation type="submission" date="2014-11" db="EMBL/GenBank/DDBJ databases">
        <authorList>
            <person name="Zhu J."/>
            <person name="Qi W."/>
            <person name="Song R."/>
        </authorList>
    </citation>
    <scope>NUCLEOTIDE SEQUENCE [LARGE SCALE GENOMIC DNA]</scope>
</reference>
<proteinExistence type="predicted"/>
<keyword evidence="1" id="KW-1133">Transmembrane helix</keyword>
<keyword evidence="1" id="KW-0812">Transmembrane</keyword>
<feature type="transmembrane region" description="Helical" evidence="1">
    <location>
        <begin position="108"/>
        <end position="133"/>
    </location>
</feature>
<dbReference type="InParanoid" id="A0A0G4G7E1"/>
<sequence length="498" mass="55970">MPSSAMSGDHSGFHDLVGLPEDVAAELKTFLPAASCGTLRATSKSIGCEFISEDYLTDRLDGSIRERGLDSVVAVKKRHKTTLLYLKACCTATLGPLGLLDGDLWAFVAYWVVFVASWYLPMVPTALMVRWILGHMFPRGEPFTSWILFSTAVGTFAVCVCTIWLPGIALIWGVLLFAEWSGWLGKFAFIRRFKTKEGEIEKAIHGPVWSGLLVLLGYRERITGMQYLLRMMYVVEEGGSWKRCVELVHLLRKCHYLPRLPITITAHDLRQVGSSALFKSRFEAMRQLSLFSARFGRSDRSSIPSIVADHINVRSRQGFTEALEGILTPGILPADLLSDKLNESDPPITYKRNLAASFTDMCFYSIFKDIKATHLFVYRVAPHEVMTQAAHEQVMEQLNQLTVRLGSMWGGSRLVHVWTKRRECTTVVVLCGDKAIDEFAAWMRVTTFSDMHSPTGSYTCNLAIFTMEPRVAGKRSAAQRFPRTTMLVRAKVDAMREE</sequence>
<keyword evidence="1" id="KW-0472">Membrane</keyword>
<keyword evidence="3" id="KW-1185">Reference proteome</keyword>
<name>A0A0G4G7E1_VITBC</name>
<evidence type="ECO:0000313" key="3">
    <source>
        <dbReference type="Proteomes" id="UP000041254"/>
    </source>
</evidence>
<organism evidence="2 3">
    <name type="scientific">Vitrella brassicaformis (strain CCMP3155)</name>
    <dbReference type="NCBI Taxonomy" id="1169540"/>
    <lineage>
        <taxon>Eukaryota</taxon>
        <taxon>Sar</taxon>
        <taxon>Alveolata</taxon>
        <taxon>Colpodellida</taxon>
        <taxon>Vitrellaceae</taxon>
        <taxon>Vitrella</taxon>
    </lineage>
</organism>
<accession>A0A0G4G7E1</accession>
<dbReference type="PhylomeDB" id="A0A0G4G7E1"/>
<evidence type="ECO:0000256" key="1">
    <source>
        <dbReference type="SAM" id="Phobius"/>
    </source>
</evidence>
<feature type="transmembrane region" description="Helical" evidence="1">
    <location>
        <begin position="171"/>
        <end position="189"/>
    </location>
</feature>